<evidence type="ECO:0000256" key="1">
    <source>
        <dbReference type="SAM" id="MobiDB-lite"/>
    </source>
</evidence>
<sequence length="229" mass="27008">SMHAAMEVARRREDHLVATRRGRADARYPETRRAQPDASDMVPSGRPPDNSRPNNSTRPLVKHLTLEEIKRRREKGLCFKCEERFTPGHQCKQTFMAPQGRREMTTAEVVAQFRGFSLEKFSGNGDPRLVEEWIQGLESIFEITEYTDRHRILCAQLQMTGDARLWWNAYWGMRPGEKEHLTWIQFKEMLEEKYYPAHYRAEMERQFLALKQGDRPVGEYEREFTRLGS</sequence>
<protein>
    <recommendedName>
        <fullName evidence="2">Retrotransposon gag domain-containing protein</fullName>
    </recommendedName>
</protein>
<dbReference type="EMBL" id="CACSLK010000984">
    <property type="protein sequence ID" value="CAA0806547.1"/>
    <property type="molecule type" value="Genomic_DNA"/>
</dbReference>
<evidence type="ECO:0000313" key="3">
    <source>
        <dbReference type="EMBL" id="CAA0806547.1"/>
    </source>
</evidence>
<feature type="domain" description="Retrotransposon gag" evidence="2">
    <location>
        <begin position="156"/>
        <end position="227"/>
    </location>
</feature>
<dbReference type="Proteomes" id="UP001153555">
    <property type="component" value="Unassembled WGS sequence"/>
</dbReference>
<reference evidence="3" key="1">
    <citation type="submission" date="2019-12" db="EMBL/GenBank/DDBJ databases">
        <authorList>
            <person name="Scholes J."/>
        </authorList>
    </citation>
    <scope>NUCLEOTIDE SEQUENCE</scope>
</reference>
<dbReference type="AlphaFoldDB" id="A0A9N7MIJ1"/>
<dbReference type="Pfam" id="PF03732">
    <property type="entry name" value="Retrotrans_gag"/>
    <property type="match status" value="1"/>
</dbReference>
<evidence type="ECO:0000313" key="4">
    <source>
        <dbReference type="Proteomes" id="UP001153555"/>
    </source>
</evidence>
<feature type="region of interest" description="Disordered" evidence="1">
    <location>
        <begin position="1"/>
        <end position="59"/>
    </location>
</feature>
<proteinExistence type="predicted"/>
<gene>
    <name evidence="3" type="ORF">SHERM_09436</name>
</gene>
<evidence type="ECO:0000259" key="2">
    <source>
        <dbReference type="Pfam" id="PF03732"/>
    </source>
</evidence>
<feature type="non-terminal residue" evidence="3">
    <location>
        <position position="229"/>
    </location>
</feature>
<accession>A0A9N7MIJ1</accession>
<feature type="compositionally biased region" description="Basic and acidic residues" evidence="1">
    <location>
        <begin position="8"/>
        <end position="35"/>
    </location>
</feature>
<keyword evidence="4" id="KW-1185">Reference proteome</keyword>
<organism evidence="3 4">
    <name type="scientific">Striga hermonthica</name>
    <name type="common">Purple witchweed</name>
    <name type="synonym">Buchnera hermonthica</name>
    <dbReference type="NCBI Taxonomy" id="68872"/>
    <lineage>
        <taxon>Eukaryota</taxon>
        <taxon>Viridiplantae</taxon>
        <taxon>Streptophyta</taxon>
        <taxon>Embryophyta</taxon>
        <taxon>Tracheophyta</taxon>
        <taxon>Spermatophyta</taxon>
        <taxon>Magnoliopsida</taxon>
        <taxon>eudicotyledons</taxon>
        <taxon>Gunneridae</taxon>
        <taxon>Pentapetalae</taxon>
        <taxon>asterids</taxon>
        <taxon>lamiids</taxon>
        <taxon>Lamiales</taxon>
        <taxon>Orobanchaceae</taxon>
        <taxon>Buchnereae</taxon>
        <taxon>Striga</taxon>
    </lineage>
</organism>
<name>A0A9N7MIJ1_STRHE</name>
<feature type="non-terminal residue" evidence="3">
    <location>
        <position position="1"/>
    </location>
</feature>
<dbReference type="InterPro" id="IPR005162">
    <property type="entry name" value="Retrotrans_gag_dom"/>
</dbReference>
<comment type="caution">
    <text evidence="3">The sequence shown here is derived from an EMBL/GenBank/DDBJ whole genome shotgun (WGS) entry which is preliminary data.</text>
</comment>